<dbReference type="EMBL" id="AGNL01018192">
    <property type="protein sequence ID" value="EJK63529.1"/>
    <property type="molecule type" value="Genomic_DNA"/>
</dbReference>
<gene>
    <name evidence="2" type="ORF">THAOC_15805</name>
</gene>
<reference evidence="2 3" key="1">
    <citation type="journal article" date="2012" name="Genome Biol.">
        <title>Genome and low-iron response of an oceanic diatom adapted to chronic iron limitation.</title>
        <authorList>
            <person name="Lommer M."/>
            <person name="Specht M."/>
            <person name="Roy A.S."/>
            <person name="Kraemer L."/>
            <person name="Andreson R."/>
            <person name="Gutowska M.A."/>
            <person name="Wolf J."/>
            <person name="Bergner S.V."/>
            <person name="Schilhabel M.B."/>
            <person name="Klostermeier U.C."/>
            <person name="Beiko R.G."/>
            <person name="Rosenstiel P."/>
            <person name="Hippler M."/>
            <person name="Laroche J."/>
        </authorList>
    </citation>
    <scope>NUCLEOTIDE SEQUENCE [LARGE SCALE GENOMIC DNA]</scope>
    <source>
        <strain evidence="2 3">CCMP1005</strain>
    </source>
</reference>
<organism evidence="2 3">
    <name type="scientific">Thalassiosira oceanica</name>
    <name type="common">Marine diatom</name>
    <dbReference type="NCBI Taxonomy" id="159749"/>
    <lineage>
        <taxon>Eukaryota</taxon>
        <taxon>Sar</taxon>
        <taxon>Stramenopiles</taxon>
        <taxon>Ochrophyta</taxon>
        <taxon>Bacillariophyta</taxon>
        <taxon>Coscinodiscophyceae</taxon>
        <taxon>Thalassiosirophycidae</taxon>
        <taxon>Thalassiosirales</taxon>
        <taxon>Thalassiosiraceae</taxon>
        <taxon>Thalassiosira</taxon>
    </lineage>
</organism>
<comment type="caution">
    <text evidence="2">The sequence shown here is derived from an EMBL/GenBank/DDBJ whole genome shotgun (WGS) entry which is preliminary data.</text>
</comment>
<proteinExistence type="predicted"/>
<sequence>MAVSAMSRRLLRAPGGLWRPSESRAFPTSKPTIYLMMCAGRGDQRSSDIESPRLDGVRKIRRHGLTPPESGDLSPPTLVGKDGFLRYRLAVGTILAGSGKTTWEPMSTSTSTATPCFRVEILGVRVDGLSPQAPGAAEEPSTDIGPEGGVDGPRWTHGHAALQGLSSIPHLTSVAAGFYRSDVINCSGTSAGRARAMMHKFAVAPARLIDNGGRAMGAVIGAPGEAMEELDSPYRRCAGRADRARQGVVFSIVKHHDY</sequence>
<accession>K0SEV7</accession>
<name>K0SEV7_THAOC</name>
<dbReference type="Pfam" id="PF20699">
    <property type="entry name" value="DUF6820"/>
    <property type="match status" value="1"/>
</dbReference>
<dbReference type="InterPro" id="IPR049223">
    <property type="entry name" value="DUF6820"/>
</dbReference>
<evidence type="ECO:0000259" key="1">
    <source>
        <dbReference type="Pfam" id="PF20699"/>
    </source>
</evidence>
<keyword evidence="3" id="KW-1185">Reference proteome</keyword>
<evidence type="ECO:0000313" key="2">
    <source>
        <dbReference type="EMBL" id="EJK63529.1"/>
    </source>
</evidence>
<dbReference type="AlphaFoldDB" id="K0SEV7"/>
<feature type="domain" description="DUF6820" evidence="1">
    <location>
        <begin position="189"/>
        <end position="222"/>
    </location>
</feature>
<protein>
    <recommendedName>
        <fullName evidence="1">DUF6820 domain-containing protein</fullName>
    </recommendedName>
</protein>
<dbReference type="Proteomes" id="UP000266841">
    <property type="component" value="Unassembled WGS sequence"/>
</dbReference>
<evidence type="ECO:0000313" key="3">
    <source>
        <dbReference type="Proteomes" id="UP000266841"/>
    </source>
</evidence>